<organism evidence="2">
    <name type="scientific">Calcidiscus leptoporus</name>
    <dbReference type="NCBI Taxonomy" id="127549"/>
    <lineage>
        <taxon>Eukaryota</taxon>
        <taxon>Haptista</taxon>
        <taxon>Haptophyta</taxon>
        <taxon>Prymnesiophyceae</taxon>
        <taxon>Coccolithales</taxon>
        <taxon>Calcidiscaceae</taxon>
        <taxon>Calcidiscus</taxon>
    </lineage>
</organism>
<dbReference type="InterPro" id="IPR004245">
    <property type="entry name" value="DUF229"/>
</dbReference>
<proteinExistence type="predicted"/>
<evidence type="ECO:0000256" key="1">
    <source>
        <dbReference type="SAM" id="MobiDB-lite"/>
    </source>
</evidence>
<dbReference type="AlphaFoldDB" id="A0A7S0IZ33"/>
<feature type="region of interest" description="Disordered" evidence="1">
    <location>
        <begin position="92"/>
        <end position="114"/>
    </location>
</feature>
<evidence type="ECO:0000313" key="2">
    <source>
        <dbReference type="EMBL" id="CAD8535989.1"/>
    </source>
</evidence>
<sequence>MYSIGLNPRLYKYMEPTLMPNGTEMVSAYCRFPDVRTSACMRLGREGKSSNAAALQRGCPTLGHGWVLDVAVENVPRARLVRRARRLRARWKRAPQATSAAAAPPPTQPLQGTNASAVRGLDVDVIVLMLDSISMRRFAHGMPITHALLEQWAGADGSSPWRSFRFDKFAVVGSNSPRNQLPLMSGYTSLEWARDHGGLALDCIVPGFPEVRAPRSHVCQRWVFDDYKAAGYVTLFGTNMCDWGVMEEVYPFDTHHPPTDHHLMEPWCHVDYDVDKLYFRPMSRCLGGRPAHAPLMHYERQFARNYAHVRTLQWTIYLEGHEPSFRSMGQLDADLAAHLLRLRADHAERTAVLLLSDHGIHYGRYYDGAKAGPQEHTLPLFYALLPRSLLAQRPALKAALCMNQRRLVSPFDVHATLRHILVYPDTPKLPDWSIATYPLRPRSLLEPIPAERTCVEAGVPPDVCPCQQQ</sequence>
<dbReference type="PANTHER" id="PTHR10974:SF1">
    <property type="entry name" value="FI08016P-RELATED"/>
    <property type="match status" value="1"/>
</dbReference>
<dbReference type="PANTHER" id="PTHR10974">
    <property type="entry name" value="FI08016P-RELATED"/>
    <property type="match status" value="1"/>
</dbReference>
<accession>A0A7S0IZ33</accession>
<evidence type="ECO:0008006" key="3">
    <source>
        <dbReference type="Google" id="ProtNLM"/>
    </source>
</evidence>
<dbReference type="GO" id="GO:0005615">
    <property type="term" value="C:extracellular space"/>
    <property type="evidence" value="ECO:0007669"/>
    <property type="project" value="TreeGrafter"/>
</dbReference>
<gene>
    <name evidence="2" type="ORF">CLEP1334_LOCUS11269</name>
</gene>
<name>A0A7S0IZ33_9EUKA</name>
<protein>
    <recommendedName>
        <fullName evidence="3">Sulfatase N-terminal domain-containing protein</fullName>
    </recommendedName>
</protein>
<dbReference type="EMBL" id="HBER01022493">
    <property type="protein sequence ID" value="CAD8535989.1"/>
    <property type="molecule type" value="Transcribed_RNA"/>
</dbReference>
<dbReference type="Pfam" id="PF02995">
    <property type="entry name" value="DUF229"/>
    <property type="match status" value="1"/>
</dbReference>
<reference evidence="2" key="1">
    <citation type="submission" date="2021-01" db="EMBL/GenBank/DDBJ databases">
        <authorList>
            <person name="Corre E."/>
            <person name="Pelletier E."/>
            <person name="Niang G."/>
            <person name="Scheremetjew M."/>
            <person name="Finn R."/>
            <person name="Kale V."/>
            <person name="Holt S."/>
            <person name="Cochrane G."/>
            <person name="Meng A."/>
            <person name="Brown T."/>
            <person name="Cohen L."/>
        </authorList>
    </citation>
    <scope>NUCLEOTIDE SEQUENCE</scope>
    <source>
        <strain evidence="2">RCC1130</strain>
    </source>
</reference>